<proteinExistence type="predicted"/>
<name>X1AVE7_9ZZZZ</name>
<accession>X1AVE7</accession>
<protein>
    <submittedName>
        <fullName evidence="1">Uncharacterized protein</fullName>
    </submittedName>
</protein>
<gene>
    <name evidence="1" type="ORF">S01H4_12446</name>
</gene>
<dbReference type="EMBL" id="BART01005289">
    <property type="protein sequence ID" value="GAG63801.1"/>
    <property type="molecule type" value="Genomic_DNA"/>
</dbReference>
<organism evidence="1">
    <name type="scientific">marine sediment metagenome</name>
    <dbReference type="NCBI Taxonomy" id="412755"/>
    <lineage>
        <taxon>unclassified sequences</taxon>
        <taxon>metagenomes</taxon>
        <taxon>ecological metagenomes</taxon>
    </lineage>
</organism>
<sequence length="76" mass="8841">MGKNTNKWYNLSLDAYLVIKDSEIIEVGTGIIQGYDQVRTPPVTWTDDRASWDGMSGRKVRDYSKIYNFTTGKRRY</sequence>
<comment type="caution">
    <text evidence="1">The sequence shown here is derived from an EMBL/GenBank/DDBJ whole genome shotgun (WGS) entry which is preliminary data.</text>
</comment>
<reference evidence="1" key="1">
    <citation type="journal article" date="2014" name="Front. Microbiol.">
        <title>High frequency of phylogenetically diverse reductive dehalogenase-homologous genes in deep subseafloor sedimentary metagenomes.</title>
        <authorList>
            <person name="Kawai M."/>
            <person name="Futagami T."/>
            <person name="Toyoda A."/>
            <person name="Takaki Y."/>
            <person name="Nishi S."/>
            <person name="Hori S."/>
            <person name="Arai W."/>
            <person name="Tsubouchi T."/>
            <person name="Morono Y."/>
            <person name="Uchiyama I."/>
            <person name="Ito T."/>
            <person name="Fujiyama A."/>
            <person name="Inagaki F."/>
            <person name="Takami H."/>
        </authorList>
    </citation>
    <scope>NUCLEOTIDE SEQUENCE</scope>
    <source>
        <strain evidence="1">Expedition CK06-06</strain>
    </source>
</reference>
<dbReference type="AlphaFoldDB" id="X1AVE7"/>
<evidence type="ECO:0000313" key="1">
    <source>
        <dbReference type="EMBL" id="GAG63801.1"/>
    </source>
</evidence>